<keyword evidence="3" id="KW-1185">Reference proteome</keyword>
<name>U7UCA4_9FIRM</name>
<reference evidence="2 3" key="1">
    <citation type="submission" date="2013-09" db="EMBL/GenBank/DDBJ databases">
        <authorList>
            <person name="Durkin A.S."/>
            <person name="Haft D.R."/>
            <person name="McCorrison J."/>
            <person name="Torralba M."/>
            <person name="Gillis M."/>
            <person name="Haft D.H."/>
            <person name="Methe B."/>
            <person name="Sutton G."/>
            <person name="Nelson K.E."/>
        </authorList>
    </citation>
    <scope>NUCLEOTIDE SEQUENCE [LARGE SCALE GENOMIC DNA]</scope>
    <source>
        <strain evidence="2 3">BV3C16-1</strain>
    </source>
</reference>
<evidence type="ECO:0000313" key="3">
    <source>
        <dbReference type="Proteomes" id="UP000017090"/>
    </source>
</evidence>
<dbReference type="RefSeq" id="WP_023054647.1">
    <property type="nucleotide sequence ID" value="NZ_AWXA01000062.1"/>
</dbReference>
<dbReference type="STRING" id="1111454.HMPREF1250_1585"/>
<comment type="caution">
    <text evidence="2">The sequence shown here is derived from an EMBL/GenBank/DDBJ whole genome shotgun (WGS) entry which is preliminary data.</text>
</comment>
<evidence type="ECO:0000256" key="1">
    <source>
        <dbReference type="SAM" id="MobiDB-lite"/>
    </source>
</evidence>
<proteinExistence type="predicted"/>
<dbReference type="Proteomes" id="UP000017090">
    <property type="component" value="Unassembled WGS sequence"/>
</dbReference>
<gene>
    <name evidence="2" type="ORF">HMPREF1250_1585</name>
</gene>
<organism evidence="2 3">
    <name type="scientific">Megasphaera vaginalis</name>
    <name type="common">ex Srinivasan et al. 2021</name>
    <dbReference type="NCBI Taxonomy" id="1111454"/>
    <lineage>
        <taxon>Bacteria</taxon>
        <taxon>Bacillati</taxon>
        <taxon>Bacillota</taxon>
        <taxon>Negativicutes</taxon>
        <taxon>Veillonellales</taxon>
        <taxon>Veillonellaceae</taxon>
        <taxon>Megasphaera</taxon>
    </lineage>
</organism>
<protein>
    <submittedName>
        <fullName evidence="2">Uncharacterized protein</fullName>
    </submittedName>
</protein>
<dbReference type="EMBL" id="AWXA01000062">
    <property type="protein sequence ID" value="ERT56484.1"/>
    <property type="molecule type" value="Genomic_DNA"/>
</dbReference>
<feature type="compositionally biased region" description="Basic and acidic residues" evidence="1">
    <location>
        <begin position="12"/>
        <end position="24"/>
    </location>
</feature>
<dbReference type="AlphaFoldDB" id="U7UCA4"/>
<accession>U7UCA4</accession>
<feature type="region of interest" description="Disordered" evidence="1">
    <location>
        <begin position="1"/>
        <end position="26"/>
    </location>
</feature>
<sequence>MMIIRDNTAKSGDAHKESEVRNTGEELNLDLGRPMTEEEEKIFAKLKEGLGL</sequence>
<dbReference type="OrthoDB" id="9909195at2"/>
<dbReference type="PATRIC" id="fig|1111454.3.peg.2222"/>
<evidence type="ECO:0000313" key="2">
    <source>
        <dbReference type="EMBL" id="ERT56484.1"/>
    </source>
</evidence>